<dbReference type="GO" id="GO:0051536">
    <property type="term" value="F:iron-sulfur cluster binding"/>
    <property type="evidence" value="ECO:0007669"/>
    <property type="project" value="UniProtKB-KW"/>
</dbReference>
<evidence type="ECO:0000259" key="8">
    <source>
        <dbReference type="Pfam" id="PF13186"/>
    </source>
</evidence>
<evidence type="ECO:0000256" key="3">
    <source>
        <dbReference type="ARBA" id="ARBA00022691"/>
    </source>
</evidence>
<comment type="cofactor">
    <cofactor evidence="1">
        <name>[4Fe-4S] cluster</name>
        <dbReference type="ChEBI" id="CHEBI:49883"/>
    </cofactor>
</comment>
<dbReference type="Pfam" id="PF04055">
    <property type="entry name" value="Radical_SAM"/>
    <property type="match status" value="1"/>
</dbReference>
<evidence type="ECO:0000259" key="7">
    <source>
        <dbReference type="Pfam" id="PF04055"/>
    </source>
</evidence>
<dbReference type="SFLD" id="SFLDS00029">
    <property type="entry name" value="Radical_SAM"/>
    <property type="match status" value="2"/>
</dbReference>
<feature type="domain" description="Radical SAM core" evidence="7">
    <location>
        <begin position="48"/>
        <end position="188"/>
    </location>
</feature>
<reference evidence="9 10" key="1">
    <citation type="journal article" date="2018" name="Aquat. Microb. Ecol.">
        <title>Gammaproteobacterial methanotrophs dominate.</title>
        <authorList>
            <person name="Rissanen A.J."/>
            <person name="Saarenheimo J."/>
            <person name="Tiirola M."/>
            <person name="Peura S."/>
            <person name="Aalto S.L."/>
            <person name="Karvinen A."/>
            <person name="Nykanen H."/>
        </authorList>
    </citation>
    <scope>NUCLEOTIDE SEQUENCE [LARGE SCALE GENOMIC DNA]</scope>
    <source>
        <strain evidence="9">AMbin10</strain>
    </source>
</reference>
<feature type="domain" description="4Fe4S-binding SPASM" evidence="8">
    <location>
        <begin position="322"/>
        <end position="383"/>
    </location>
</feature>
<comment type="caution">
    <text evidence="9">The sequence shown here is derived from an EMBL/GenBank/DDBJ whole genome shotgun (WGS) entry which is preliminary data.</text>
</comment>
<accession>A0A2W4QWH7</accession>
<dbReference type="SFLD" id="SFLDG01067">
    <property type="entry name" value="SPASM/twitch_domain_containing"/>
    <property type="match status" value="2"/>
</dbReference>
<gene>
    <name evidence="9" type="ORF">DM484_16745</name>
</gene>
<evidence type="ECO:0000256" key="2">
    <source>
        <dbReference type="ARBA" id="ARBA00022485"/>
    </source>
</evidence>
<keyword evidence="5" id="KW-0408">Iron</keyword>
<keyword evidence="2" id="KW-0004">4Fe-4S</keyword>
<dbReference type="Proteomes" id="UP000249396">
    <property type="component" value="Unassembled WGS sequence"/>
</dbReference>
<dbReference type="SUPFAM" id="SSF102114">
    <property type="entry name" value="Radical SAM enzymes"/>
    <property type="match status" value="1"/>
</dbReference>
<evidence type="ECO:0000256" key="6">
    <source>
        <dbReference type="ARBA" id="ARBA00023014"/>
    </source>
</evidence>
<proteinExistence type="predicted"/>
<dbReference type="InterPro" id="IPR050377">
    <property type="entry name" value="Radical_SAM_PqqE_MftC-like"/>
</dbReference>
<evidence type="ECO:0000256" key="1">
    <source>
        <dbReference type="ARBA" id="ARBA00001966"/>
    </source>
</evidence>
<dbReference type="AlphaFoldDB" id="A0A2W4QWH7"/>
<dbReference type="InterPro" id="IPR058240">
    <property type="entry name" value="rSAM_sf"/>
</dbReference>
<dbReference type="PANTHER" id="PTHR11228">
    <property type="entry name" value="RADICAL SAM DOMAIN PROTEIN"/>
    <property type="match status" value="1"/>
</dbReference>
<dbReference type="SFLD" id="SFLDG01387">
    <property type="entry name" value="BtrN-like_SPASM_domain_contain"/>
    <property type="match status" value="1"/>
</dbReference>
<evidence type="ECO:0000313" key="9">
    <source>
        <dbReference type="EMBL" id="PZN76355.1"/>
    </source>
</evidence>
<evidence type="ECO:0000256" key="5">
    <source>
        <dbReference type="ARBA" id="ARBA00023004"/>
    </source>
</evidence>
<dbReference type="InterPro" id="IPR034391">
    <property type="entry name" value="AdoMet-like_SPASM_containing"/>
</dbReference>
<name>A0A2W4QWH7_9GAMM</name>
<dbReference type="InterPro" id="IPR023885">
    <property type="entry name" value="4Fe4S-binding_SPASM_dom"/>
</dbReference>
<dbReference type="PANTHER" id="PTHR11228:SF7">
    <property type="entry name" value="PQQA PEPTIDE CYCLASE"/>
    <property type="match status" value="1"/>
</dbReference>
<dbReference type="GO" id="GO:0003824">
    <property type="term" value="F:catalytic activity"/>
    <property type="evidence" value="ECO:0007669"/>
    <property type="project" value="InterPro"/>
</dbReference>
<organism evidence="9 10">
    <name type="scientific">Candidatus Methylumidiphilus alinenensis</name>
    <dbReference type="NCBI Taxonomy" id="2202197"/>
    <lineage>
        <taxon>Bacteria</taxon>
        <taxon>Pseudomonadati</taxon>
        <taxon>Pseudomonadota</taxon>
        <taxon>Gammaproteobacteria</taxon>
        <taxon>Methylococcales</taxon>
        <taxon>Candidatus Methylumidiphilus</taxon>
    </lineage>
</organism>
<dbReference type="Gene3D" id="3.20.20.70">
    <property type="entry name" value="Aldolase class I"/>
    <property type="match status" value="1"/>
</dbReference>
<dbReference type="SFLD" id="SFLDG01386">
    <property type="entry name" value="main_SPASM_domain-containing"/>
    <property type="match status" value="1"/>
</dbReference>
<dbReference type="CDD" id="cd21109">
    <property type="entry name" value="SPASM"/>
    <property type="match status" value="1"/>
</dbReference>
<dbReference type="CDD" id="cd01335">
    <property type="entry name" value="Radical_SAM"/>
    <property type="match status" value="1"/>
</dbReference>
<dbReference type="InterPro" id="IPR013785">
    <property type="entry name" value="Aldolase_TIM"/>
</dbReference>
<dbReference type="Pfam" id="PF13186">
    <property type="entry name" value="SPASM"/>
    <property type="match status" value="1"/>
</dbReference>
<keyword evidence="4" id="KW-0479">Metal-binding</keyword>
<protein>
    <submittedName>
        <fullName evidence="9">Radical SAM protein</fullName>
    </submittedName>
</protein>
<evidence type="ECO:0000313" key="10">
    <source>
        <dbReference type="Proteomes" id="UP000249396"/>
    </source>
</evidence>
<evidence type="ECO:0000256" key="4">
    <source>
        <dbReference type="ARBA" id="ARBA00022723"/>
    </source>
</evidence>
<dbReference type="InterPro" id="IPR007197">
    <property type="entry name" value="rSAM"/>
</dbReference>
<keyword evidence="3" id="KW-0949">S-adenosyl-L-methionine</keyword>
<keyword evidence="6" id="KW-0411">Iron-sulfur</keyword>
<dbReference type="EMBL" id="QJPH01000360">
    <property type="protein sequence ID" value="PZN76355.1"/>
    <property type="molecule type" value="Genomic_DNA"/>
</dbReference>
<dbReference type="GO" id="GO:0046872">
    <property type="term" value="F:metal ion binding"/>
    <property type="evidence" value="ECO:0007669"/>
    <property type="project" value="UniProtKB-KW"/>
</dbReference>
<sequence length="391" mass="45308">MQPETTVKIDPAEFDRMKKAMANQSKAIRGRKTNPAYAAPAPEEVGIQLTYRCNIRCEHCFQWNDQGFFHHLSKEEQRDELSAEVFEKILFETREAKSNLYLWGGEPTVHKEWDALSLMLEKDPRWTVLCTNGLLIERKLESILRISANTVMLVSVDGFKEQHDAIRGKGTFDKTMHHIKLLLELQKTGEFKGKVSMTLVLSDKFIPNLYEFADYCEGIEGIDSLYIVYPWYITEAVANQMDAYYKQNFAWLNRLPLQPKASWHSYTFHVAEEMVANLREQMARLNSRSWKIRLRFQPALEADEFEHFVTGTQQPGQRRTQCLSIANRMDVLADGSVSSCKLYPEFSVGNLYKEGVMEIWQGEKFRRVREILAQGLTPICSKCVLLYLHGR</sequence>